<reference evidence="1 2" key="1">
    <citation type="journal article" date="2023" name="Mol. Phylogenet. Evol.">
        <title>Genome-scale phylogeny and comparative genomics of the fungal order Sordariales.</title>
        <authorList>
            <person name="Hensen N."/>
            <person name="Bonometti L."/>
            <person name="Westerberg I."/>
            <person name="Brannstrom I.O."/>
            <person name="Guillou S."/>
            <person name="Cros-Aarteil S."/>
            <person name="Calhoun S."/>
            <person name="Haridas S."/>
            <person name="Kuo A."/>
            <person name="Mondo S."/>
            <person name="Pangilinan J."/>
            <person name="Riley R."/>
            <person name="LaButti K."/>
            <person name="Andreopoulos B."/>
            <person name="Lipzen A."/>
            <person name="Chen C."/>
            <person name="Yan M."/>
            <person name="Daum C."/>
            <person name="Ng V."/>
            <person name="Clum A."/>
            <person name="Steindorff A."/>
            <person name="Ohm R.A."/>
            <person name="Martin F."/>
            <person name="Silar P."/>
            <person name="Natvig D.O."/>
            <person name="Lalanne C."/>
            <person name="Gautier V."/>
            <person name="Ament-Velasquez S.L."/>
            <person name="Kruys A."/>
            <person name="Hutchinson M.I."/>
            <person name="Powell A.J."/>
            <person name="Barry K."/>
            <person name="Miller A.N."/>
            <person name="Grigoriev I.V."/>
            <person name="Debuchy R."/>
            <person name="Gladieux P."/>
            <person name="Hiltunen Thoren M."/>
            <person name="Johannesson H."/>
        </authorList>
    </citation>
    <scope>NUCLEOTIDE SEQUENCE [LARGE SCALE GENOMIC DNA]</scope>
    <source>
        <strain evidence="1 2">FGSC 10403</strain>
    </source>
</reference>
<dbReference type="RefSeq" id="XP_062687697.1">
    <property type="nucleotide sequence ID" value="XM_062835671.1"/>
</dbReference>
<dbReference type="EMBL" id="JAULSX010000016">
    <property type="protein sequence ID" value="KAK3484561.1"/>
    <property type="molecule type" value="Genomic_DNA"/>
</dbReference>
<evidence type="ECO:0000313" key="2">
    <source>
        <dbReference type="Proteomes" id="UP001285908"/>
    </source>
</evidence>
<protein>
    <submittedName>
        <fullName evidence="1">Uncharacterized protein</fullName>
    </submittedName>
</protein>
<name>A0AAJ0HXL3_9PEZI</name>
<accession>A0AAJ0HXL3</accession>
<dbReference type="GeneID" id="87873293"/>
<dbReference type="Proteomes" id="UP001285908">
    <property type="component" value="Unassembled WGS sequence"/>
</dbReference>
<comment type="caution">
    <text evidence="1">The sequence shown here is derived from an EMBL/GenBank/DDBJ whole genome shotgun (WGS) entry which is preliminary data.</text>
</comment>
<dbReference type="AlphaFoldDB" id="A0AAJ0HXL3"/>
<proteinExistence type="predicted"/>
<feature type="non-terminal residue" evidence="1">
    <location>
        <position position="1"/>
    </location>
</feature>
<keyword evidence="2" id="KW-1185">Reference proteome</keyword>
<gene>
    <name evidence="1" type="ORF">B0T23DRAFT_328204</name>
</gene>
<organism evidence="1 2">
    <name type="scientific">Neurospora hispaniola</name>
    <dbReference type="NCBI Taxonomy" id="588809"/>
    <lineage>
        <taxon>Eukaryota</taxon>
        <taxon>Fungi</taxon>
        <taxon>Dikarya</taxon>
        <taxon>Ascomycota</taxon>
        <taxon>Pezizomycotina</taxon>
        <taxon>Sordariomycetes</taxon>
        <taxon>Sordariomycetidae</taxon>
        <taxon>Sordariales</taxon>
        <taxon>Sordariaceae</taxon>
        <taxon>Neurospora</taxon>
    </lineage>
</organism>
<evidence type="ECO:0000313" key="1">
    <source>
        <dbReference type="EMBL" id="KAK3484561.1"/>
    </source>
</evidence>
<sequence>FLIIPLNEKSYIPISHYTFPFNFLLNYYRLKNLIIFINKNKKKYTHYRYKNLII</sequence>